<sequence>RFTAEHTWGLRGLPLSHCRDERIPVLPAGGLVRQEELRSQPFLGTVPSPLDPGDSEARAAPALAAPALATAHGTNQDVQMVQPHTWQARPPTSPLRAPDCACVGYQLPVSLTGLFSCLLSAPVLRAEAPPRLPTGLSLAEPPAGEWKQSRPLGWGAPGPALSLAWGCAAAPSPPSLYLIRGSLGTLAAVPLQRAEVMYYLRPDLSAQQSLDYDSGKECAT</sequence>
<comment type="caution">
    <text evidence="1">The sequence shown here is derived from an EMBL/GenBank/DDBJ whole genome shotgun (WGS) entry which is preliminary data.</text>
</comment>
<reference evidence="1" key="1">
    <citation type="journal article" date="2021" name="Evol. Appl.">
        <title>The genome of the Pyrenean desman and the effects of bottlenecks and inbreeding on the genomic landscape of an endangered species.</title>
        <authorList>
            <person name="Escoda L."/>
            <person name="Castresana J."/>
        </authorList>
    </citation>
    <scope>NUCLEOTIDE SEQUENCE</scope>
    <source>
        <strain evidence="1">IBE-C5619</strain>
    </source>
</reference>
<protein>
    <submittedName>
        <fullName evidence="1">Uncharacterized protein</fullName>
    </submittedName>
</protein>
<gene>
    <name evidence="1" type="ORF">J0S82_014404</name>
</gene>
<dbReference type="OrthoDB" id="10535733at2759"/>
<name>A0A8J6DWI0_GALPY</name>
<dbReference type="EMBL" id="JAGFMF010011417">
    <property type="protein sequence ID" value="KAG8523269.1"/>
    <property type="molecule type" value="Genomic_DNA"/>
</dbReference>
<organism evidence="1 2">
    <name type="scientific">Galemys pyrenaicus</name>
    <name type="common">Iberian desman</name>
    <name type="synonym">Pyrenean desman</name>
    <dbReference type="NCBI Taxonomy" id="202257"/>
    <lineage>
        <taxon>Eukaryota</taxon>
        <taxon>Metazoa</taxon>
        <taxon>Chordata</taxon>
        <taxon>Craniata</taxon>
        <taxon>Vertebrata</taxon>
        <taxon>Euteleostomi</taxon>
        <taxon>Mammalia</taxon>
        <taxon>Eutheria</taxon>
        <taxon>Laurasiatheria</taxon>
        <taxon>Eulipotyphla</taxon>
        <taxon>Talpidae</taxon>
        <taxon>Galemys</taxon>
    </lineage>
</organism>
<accession>A0A8J6DWI0</accession>
<proteinExistence type="predicted"/>
<feature type="non-terminal residue" evidence="1">
    <location>
        <position position="220"/>
    </location>
</feature>
<feature type="non-terminal residue" evidence="1">
    <location>
        <position position="1"/>
    </location>
</feature>
<dbReference type="Proteomes" id="UP000700334">
    <property type="component" value="Unassembled WGS sequence"/>
</dbReference>
<evidence type="ECO:0000313" key="1">
    <source>
        <dbReference type="EMBL" id="KAG8523269.1"/>
    </source>
</evidence>
<evidence type="ECO:0000313" key="2">
    <source>
        <dbReference type="Proteomes" id="UP000700334"/>
    </source>
</evidence>
<dbReference type="AlphaFoldDB" id="A0A8J6DWI0"/>
<keyword evidence="2" id="KW-1185">Reference proteome</keyword>